<sequence>MGLLESFNRWEKILWSLKTHERRFELIENNIENLVNAKYKALKKNVDHNLASKEYSIYSQNGEDGILLYIFSVIGVENRRFIEFGIGDGQQCNSANLILNFGWKGLMIEGNQTKAEMAELFYSNTSKTKQNEVIILNEFITKENINELFESANSTGEIDLLSIDIDGNDYWVFEAIKNVDPRVIVIEYNASFGPDKSVTVEYDPSFSRFKKHPSGWYHGASLKALTKLANDKGYELIGCDSCGVNAFFVKRELLNDKLEKISPEEAYYKEKKRSKTHTPSEQFDLIKHLPLIKV</sequence>
<keyword evidence="3" id="KW-1185">Reference proteome</keyword>
<proteinExistence type="predicted"/>
<dbReference type="Proteomes" id="UP000317557">
    <property type="component" value="Unassembled WGS sequence"/>
</dbReference>
<feature type="domain" description="Methyltransferase FkbM" evidence="1">
    <location>
        <begin position="81"/>
        <end position="192"/>
    </location>
</feature>
<dbReference type="GO" id="GO:0008168">
    <property type="term" value="F:methyltransferase activity"/>
    <property type="evidence" value="ECO:0007669"/>
    <property type="project" value="UniProtKB-KW"/>
</dbReference>
<gene>
    <name evidence="2" type="ORF">SAMN06265219_11244</name>
</gene>
<dbReference type="OrthoDB" id="9810122at2"/>
<dbReference type="AlphaFoldDB" id="A0A521EGU4"/>
<reference evidence="2 3" key="1">
    <citation type="submission" date="2017-05" db="EMBL/GenBank/DDBJ databases">
        <authorList>
            <person name="Varghese N."/>
            <person name="Submissions S."/>
        </authorList>
    </citation>
    <scope>NUCLEOTIDE SEQUENCE [LARGE SCALE GENOMIC DNA]</scope>
    <source>
        <strain evidence="2 3">DSM 21985</strain>
    </source>
</reference>
<keyword evidence="2" id="KW-0808">Transferase</keyword>
<accession>A0A521EGU4</accession>
<dbReference type="EMBL" id="FXTP01000012">
    <property type="protein sequence ID" value="SMO83135.1"/>
    <property type="molecule type" value="Genomic_DNA"/>
</dbReference>
<evidence type="ECO:0000313" key="3">
    <source>
        <dbReference type="Proteomes" id="UP000317557"/>
    </source>
</evidence>
<evidence type="ECO:0000313" key="2">
    <source>
        <dbReference type="EMBL" id="SMO83135.1"/>
    </source>
</evidence>
<dbReference type="InterPro" id="IPR006342">
    <property type="entry name" value="FkbM_mtfrase"/>
</dbReference>
<dbReference type="RefSeq" id="WP_142455196.1">
    <property type="nucleotide sequence ID" value="NZ_FXTP01000012.1"/>
</dbReference>
<name>A0A521EGU4_9BACT</name>
<organism evidence="2 3">
    <name type="scientific">Gracilimonas mengyeensis</name>
    <dbReference type="NCBI Taxonomy" id="1302730"/>
    <lineage>
        <taxon>Bacteria</taxon>
        <taxon>Pseudomonadati</taxon>
        <taxon>Balneolota</taxon>
        <taxon>Balneolia</taxon>
        <taxon>Balneolales</taxon>
        <taxon>Balneolaceae</taxon>
        <taxon>Gracilimonas</taxon>
    </lineage>
</organism>
<keyword evidence="2" id="KW-0489">Methyltransferase</keyword>
<evidence type="ECO:0000259" key="1">
    <source>
        <dbReference type="Pfam" id="PF05050"/>
    </source>
</evidence>
<dbReference type="GO" id="GO:0032259">
    <property type="term" value="P:methylation"/>
    <property type="evidence" value="ECO:0007669"/>
    <property type="project" value="UniProtKB-KW"/>
</dbReference>
<dbReference type="Pfam" id="PF05050">
    <property type="entry name" value="Methyltransf_21"/>
    <property type="match status" value="1"/>
</dbReference>
<protein>
    <submittedName>
        <fullName evidence="2">Methyltransferase FkbM domain-containing protein</fullName>
    </submittedName>
</protein>